<gene>
    <name evidence="1" type="ORF">SAMN05192553_103310</name>
</gene>
<organism evidence="1 2">
    <name type="scientific">Cyclobacterium xiamenense</name>
    <dbReference type="NCBI Taxonomy" id="1297121"/>
    <lineage>
        <taxon>Bacteria</taxon>
        <taxon>Pseudomonadati</taxon>
        <taxon>Bacteroidota</taxon>
        <taxon>Cytophagia</taxon>
        <taxon>Cytophagales</taxon>
        <taxon>Cyclobacteriaceae</taxon>
        <taxon>Cyclobacterium</taxon>
    </lineage>
</organism>
<sequence>MANAERHIVEIYSALFERLSSASKLELLERLAKSIKKGRKSNEKDFFSSFGAFASDKPTEEINKEIRESRKFRAKDFRHIKTLKLENWVERT</sequence>
<dbReference type="OrthoDB" id="839982at2"/>
<dbReference type="RefSeq" id="WP_092173647.1">
    <property type="nucleotide sequence ID" value="NZ_FNZH01000003.1"/>
</dbReference>
<evidence type="ECO:0000313" key="1">
    <source>
        <dbReference type="EMBL" id="SEJ33471.1"/>
    </source>
</evidence>
<keyword evidence="2" id="KW-1185">Reference proteome</keyword>
<proteinExistence type="predicted"/>
<evidence type="ECO:0000313" key="2">
    <source>
        <dbReference type="Proteomes" id="UP000199403"/>
    </source>
</evidence>
<dbReference type="EMBL" id="FNZH01000003">
    <property type="protein sequence ID" value="SEJ33471.1"/>
    <property type="molecule type" value="Genomic_DNA"/>
</dbReference>
<dbReference type="Proteomes" id="UP000199403">
    <property type="component" value="Unassembled WGS sequence"/>
</dbReference>
<accession>A0A1H6XWR8</accession>
<reference evidence="2" key="1">
    <citation type="submission" date="2016-10" db="EMBL/GenBank/DDBJ databases">
        <authorList>
            <person name="Varghese N."/>
            <person name="Submissions S."/>
        </authorList>
    </citation>
    <scope>NUCLEOTIDE SEQUENCE [LARGE SCALE GENOMIC DNA]</scope>
    <source>
        <strain evidence="2">IBRC-M 10761</strain>
    </source>
</reference>
<protein>
    <submittedName>
        <fullName evidence="1">Uncharacterized protein</fullName>
    </submittedName>
</protein>
<name>A0A1H6XWR8_9BACT</name>
<dbReference type="AlphaFoldDB" id="A0A1H6XWR8"/>